<evidence type="ECO:0000256" key="3">
    <source>
        <dbReference type="ARBA" id="ARBA00022692"/>
    </source>
</evidence>
<dbReference type="InterPro" id="IPR051598">
    <property type="entry name" value="TSUP/Inactive_protease-like"/>
</dbReference>
<dbReference type="PANTHER" id="PTHR43701:SF2">
    <property type="entry name" value="MEMBRANE TRANSPORTER PROTEIN YJNA-RELATED"/>
    <property type="match status" value="1"/>
</dbReference>
<feature type="transmembrane region" description="Helical" evidence="6">
    <location>
        <begin position="169"/>
        <end position="196"/>
    </location>
</feature>
<evidence type="ECO:0000313" key="8">
    <source>
        <dbReference type="Proteomes" id="UP000184310"/>
    </source>
</evidence>
<dbReference type="PANTHER" id="PTHR43701">
    <property type="entry name" value="MEMBRANE TRANSPORTER PROTEIN MJ0441-RELATED"/>
    <property type="match status" value="1"/>
</dbReference>
<evidence type="ECO:0000256" key="5">
    <source>
        <dbReference type="ARBA" id="ARBA00023136"/>
    </source>
</evidence>
<keyword evidence="5 6" id="KW-0472">Membrane</keyword>
<gene>
    <name evidence="7" type="ORF">SAMN02745163_03787</name>
</gene>
<comment type="subcellular location">
    <subcellularLocation>
        <location evidence="6">Cell membrane</location>
        <topology evidence="6">Multi-pass membrane protein</topology>
    </subcellularLocation>
    <subcellularLocation>
        <location evidence="1">Membrane</location>
        <topology evidence="1">Multi-pass membrane protein</topology>
    </subcellularLocation>
</comment>
<dbReference type="GO" id="GO:0005886">
    <property type="term" value="C:plasma membrane"/>
    <property type="evidence" value="ECO:0007669"/>
    <property type="project" value="UniProtKB-SubCell"/>
</dbReference>
<dbReference type="EMBL" id="FQZB01000017">
    <property type="protein sequence ID" value="SHK43005.1"/>
    <property type="molecule type" value="Genomic_DNA"/>
</dbReference>
<comment type="similarity">
    <text evidence="2 6">Belongs to the 4-toluene sulfonate uptake permease (TSUP) (TC 2.A.102) family.</text>
</comment>
<evidence type="ECO:0000313" key="7">
    <source>
        <dbReference type="EMBL" id="SHK43005.1"/>
    </source>
</evidence>
<feature type="transmembrane region" description="Helical" evidence="6">
    <location>
        <begin position="12"/>
        <end position="36"/>
    </location>
</feature>
<protein>
    <recommendedName>
        <fullName evidence="6">Probable membrane transporter protein</fullName>
    </recommendedName>
</protein>
<evidence type="ECO:0000256" key="1">
    <source>
        <dbReference type="ARBA" id="ARBA00004141"/>
    </source>
</evidence>
<dbReference type="OrthoDB" id="25340at2"/>
<feature type="transmembrane region" description="Helical" evidence="6">
    <location>
        <begin position="42"/>
        <end position="60"/>
    </location>
</feature>
<evidence type="ECO:0000256" key="6">
    <source>
        <dbReference type="RuleBase" id="RU363041"/>
    </source>
</evidence>
<sequence length="257" mass="26972">MIYIALPVVGFLVGLLIISLGGGGGGIYVGILTIFFNISPAIATSTSLATIIPTTAIGTFSHWKAGNIRIRFGLIMISGGVLGAIVGSLCSSVFPVNLYNKFTGIVILYLGIQMLRSLFKKRKKTTTEKQMQHKSNIYSNFLAVVFGLIGGIMSGIVGISGSIPVVAGLTILGCSVLETVGTSVMVLVGISITGFLMHLGLGSVDWKLVGLLSTGTMSGAFVAPLLLNRVDKKKLEKIIQPVLLIMTIAIGIALIFK</sequence>
<keyword evidence="6" id="KW-1003">Cell membrane</keyword>
<organism evidence="7 8">
    <name type="scientific">Clostridium cavendishii DSM 21758</name>
    <dbReference type="NCBI Taxonomy" id="1121302"/>
    <lineage>
        <taxon>Bacteria</taxon>
        <taxon>Bacillati</taxon>
        <taxon>Bacillota</taxon>
        <taxon>Clostridia</taxon>
        <taxon>Eubacteriales</taxon>
        <taxon>Clostridiaceae</taxon>
        <taxon>Clostridium</taxon>
    </lineage>
</organism>
<feature type="transmembrane region" description="Helical" evidence="6">
    <location>
        <begin position="102"/>
        <end position="119"/>
    </location>
</feature>
<dbReference type="Pfam" id="PF01925">
    <property type="entry name" value="TauE"/>
    <property type="match status" value="1"/>
</dbReference>
<accession>A0A1M6SEA2</accession>
<feature type="transmembrane region" description="Helical" evidence="6">
    <location>
        <begin position="208"/>
        <end position="226"/>
    </location>
</feature>
<dbReference type="Proteomes" id="UP000184310">
    <property type="component" value="Unassembled WGS sequence"/>
</dbReference>
<dbReference type="AlphaFoldDB" id="A0A1M6SEA2"/>
<keyword evidence="3 6" id="KW-0812">Transmembrane</keyword>
<dbReference type="InterPro" id="IPR002781">
    <property type="entry name" value="TM_pro_TauE-like"/>
</dbReference>
<reference evidence="7 8" key="1">
    <citation type="submission" date="2016-11" db="EMBL/GenBank/DDBJ databases">
        <authorList>
            <person name="Jaros S."/>
            <person name="Januszkiewicz K."/>
            <person name="Wedrychowicz H."/>
        </authorList>
    </citation>
    <scope>NUCLEOTIDE SEQUENCE [LARGE SCALE GENOMIC DNA]</scope>
    <source>
        <strain evidence="7 8">DSM 21758</strain>
    </source>
</reference>
<feature type="transmembrane region" description="Helical" evidence="6">
    <location>
        <begin position="140"/>
        <end position="163"/>
    </location>
</feature>
<dbReference type="STRING" id="1121302.SAMN02745163_03787"/>
<evidence type="ECO:0000256" key="4">
    <source>
        <dbReference type="ARBA" id="ARBA00022989"/>
    </source>
</evidence>
<feature type="transmembrane region" description="Helical" evidence="6">
    <location>
        <begin position="72"/>
        <end position="96"/>
    </location>
</feature>
<keyword evidence="8" id="KW-1185">Reference proteome</keyword>
<evidence type="ECO:0000256" key="2">
    <source>
        <dbReference type="ARBA" id="ARBA00009142"/>
    </source>
</evidence>
<feature type="transmembrane region" description="Helical" evidence="6">
    <location>
        <begin position="238"/>
        <end position="256"/>
    </location>
</feature>
<name>A0A1M6SEA2_9CLOT</name>
<keyword evidence="4 6" id="KW-1133">Transmembrane helix</keyword>
<proteinExistence type="inferred from homology"/>